<dbReference type="Proteomes" id="UP000606935">
    <property type="component" value="Unassembled WGS sequence"/>
</dbReference>
<dbReference type="Gene3D" id="3.90.850.10">
    <property type="entry name" value="Fumarylacetoacetase-like, C-terminal domain"/>
    <property type="match status" value="1"/>
</dbReference>
<protein>
    <submittedName>
        <fullName evidence="3">4-oxalocrotonate decarboxylase</fullName>
    </submittedName>
</protein>
<dbReference type="PANTHER" id="PTHR30143:SF0">
    <property type="entry name" value="2-KETO-4-PENTENOATE HYDRATASE"/>
    <property type="match status" value="1"/>
</dbReference>
<dbReference type="PANTHER" id="PTHR30143">
    <property type="entry name" value="ACID HYDRATASE"/>
    <property type="match status" value="1"/>
</dbReference>
<accession>A0A917YU05</accession>
<dbReference type="Pfam" id="PF01557">
    <property type="entry name" value="FAA_hydrolase"/>
    <property type="match status" value="1"/>
</dbReference>
<name>A0A917YU05_9ALTE</name>
<evidence type="ECO:0000313" key="4">
    <source>
        <dbReference type="Proteomes" id="UP000606935"/>
    </source>
</evidence>
<dbReference type="InterPro" id="IPR036663">
    <property type="entry name" value="Fumarylacetoacetase_C_sf"/>
</dbReference>
<sequence>MDSKRHQTLQMADILDKAMLNSQATPQLSLDYPEIGLKQAYQVQAAGIEKRMNRSEKLLGIKMGFTSRAKMLQMGVDDLIWGRLTSTMQLVEGDRVSMQRFIHPRIEPEIAFRLNKTLKGKVSLLEAMDAVEAIAPALEIIDSRYANFKFSLADVVADNSSSSGFVLGQWCSPKQDISNQAMVMEINGKPVQIGSSSAILGNPWRSLVEAARLAAESDICLEAGWIVLAGAATAAHPLCTGDHVCLHTSSMGQVHLHAGE</sequence>
<dbReference type="EMBL" id="BMLS01000001">
    <property type="protein sequence ID" value="GGO65511.1"/>
    <property type="molecule type" value="Genomic_DNA"/>
</dbReference>
<dbReference type="GO" id="GO:0008684">
    <property type="term" value="F:2-oxopent-4-enoate hydratase activity"/>
    <property type="evidence" value="ECO:0007669"/>
    <property type="project" value="TreeGrafter"/>
</dbReference>
<evidence type="ECO:0000256" key="1">
    <source>
        <dbReference type="ARBA" id="ARBA00023239"/>
    </source>
</evidence>
<dbReference type="AlphaFoldDB" id="A0A917YU05"/>
<dbReference type="InterPro" id="IPR011234">
    <property type="entry name" value="Fumarylacetoacetase-like_C"/>
</dbReference>
<proteinExistence type="predicted"/>
<keyword evidence="1" id="KW-0456">Lyase</keyword>
<organism evidence="3 4">
    <name type="scientific">Bowmanella pacifica</name>
    <dbReference type="NCBI Taxonomy" id="502051"/>
    <lineage>
        <taxon>Bacteria</taxon>
        <taxon>Pseudomonadati</taxon>
        <taxon>Pseudomonadota</taxon>
        <taxon>Gammaproteobacteria</taxon>
        <taxon>Alteromonadales</taxon>
        <taxon>Alteromonadaceae</taxon>
        <taxon>Bowmanella</taxon>
    </lineage>
</organism>
<gene>
    <name evidence="3" type="ORF">GCM10010982_07490</name>
</gene>
<dbReference type="InterPro" id="IPR050772">
    <property type="entry name" value="Hydratase-Decarb/MhpD_sf"/>
</dbReference>
<dbReference type="GO" id="GO:0005737">
    <property type="term" value="C:cytoplasm"/>
    <property type="evidence" value="ECO:0007669"/>
    <property type="project" value="TreeGrafter"/>
</dbReference>
<comment type="caution">
    <text evidence="3">The sequence shown here is derived from an EMBL/GenBank/DDBJ whole genome shotgun (WGS) entry which is preliminary data.</text>
</comment>
<reference evidence="3" key="1">
    <citation type="journal article" date="2014" name="Int. J. Syst. Evol. Microbiol.">
        <title>Complete genome sequence of Corynebacterium casei LMG S-19264T (=DSM 44701T), isolated from a smear-ripened cheese.</title>
        <authorList>
            <consortium name="US DOE Joint Genome Institute (JGI-PGF)"/>
            <person name="Walter F."/>
            <person name="Albersmeier A."/>
            <person name="Kalinowski J."/>
            <person name="Ruckert C."/>
        </authorList>
    </citation>
    <scope>NUCLEOTIDE SEQUENCE</scope>
    <source>
        <strain evidence="3">CGMCC 1.7086</strain>
    </source>
</reference>
<reference evidence="3" key="2">
    <citation type="submission" date="2020-09" db="EMBL/GenBank/DDBJ databases">
        <authorList>
            <person name="Sun Q."/>
            <person name="Zhou Y."/>
        </authorList>
    </citation>
    <scope>NUCLEOTIDE SEQUENCE</scope>
    <source>
        <strain evidence="3">CGMCC 1.7086</strain>
    </source>
</reference>
<dbReference type="SUPFAM" id="SSF56529">
    <property type="entry name" value="FAH"/>
    <property type="match status" value="1"/>
</dbReference>
<evidence type="ECO:0000313" key="3">
    <source>
        <dbReference type="EMBL" id="GGO65511.1"/>
    </source>
</evidence>
<dbReference type="RefSeq" id="WP_188690477.1">
    <property type="nucleotide sequence ID" value="NZ_BMLS01000001.1"/>
</dbReference>
<feature type="domain" description="Fumarylacetoacetase-like C-terminal" evidence="2">
    <location>
        <begin position="91"/>
        <end position="254"/>
    </location>
</feature>
<evidence type="ECO:0000259" key="2">
    <source>
        <dbReference type="Pfam" id="PF01557"/>
    </source>
</evidence>
<keyword evidence="4" id="KW-1185">Reference proteome</keyword>